<reference evidence="1" key="1">
    <citation type="submission" date="2015-07" db="EMBL/GenBank/DDBJ databases">
        <title>Draft Genome Sequences of Anaerolinea thermolimosa IMO-1, Bellilinea caldifistulae GOMI-1, Leptolinea tardivitalis YMTK-2, Levilinea saccharolytica KIBI-1,Longilinea arvoryzae KOME-1, Previously Described as Members of the Anaerolineaceae (Chloroflexi).</title>
        <authorList>
            <person name="Sekiguchi Y."/>
            <person name="Ohashi A."/>
            <person name="Matsuura N."/>
            <person name="Tourlousse M.D."/>
        </authorList>
    </citation>
    <scope>NUCLEOTIDE SEQUENCE [LARGE SCALE GENOMIC DNA]</scope>
    <source>
        <strain evidence="1">KOME-1</strain>
    </source>
</reference>
<dbReference type="EMBL" id="DF967972">
    <property type="protein sequence ID" value="GAP15496.1"/>
    <property type="molecule type" value="Genomic_DNA"/>
</dbReference>
<dbReference type="RefSeq" id="WP_075074675.1">
    <property type="nucleotide sequence ID" value="NZ_DF967972.1"/>
</dbReference>
<dbReference type="InterPro" id="IPR054204">
    <property type="entry name" value="DUF6909"/>
</dbReference>
<protein>
    <submittedName>
        <fullName evidence="1">Uncharacterized protein</fullName>
    </submittedName>
</protein>
<evidence type="ECO:0000313" key="1">
    <source>
        <dbReference type="EMBL" id="GAP15496.1"/>
    </source>
</evidence>
<gene>
    <name evidence="1" type="ORF">LARV_03285</name>
</gene>
<proteinExistence type="predicted"/>
<dbReference type="Pfam" id="PF21850">
    <property type="entry name" value="DUF6909"/>
    <property type="match status" value="1"/>
</dbReference>
<organism evidence="1">
    <name type="scientific">Longilinea arvoryzae</name>
    <dbReference type="NCBI Taxonomy" id="360412"/>
    <lineage>
        <taxon>Bacteria</taxon>
        <taxon>Bacillati</taxon>
        <taxon>Chloroflexota</taxon>
        <taxon>Anaerolineae</taxon>
        <taxon>Anaerolineales</taxon>
        <taxon>Anaerolineaceae</taxon>
        <taxon>Longilinea</taxon>
    </lineage>
</organism>
<dbReference type="AlphaFoldDB" id="A0A0S7BMK0"/>
<accession>A0A0S7BMK0</accession>
<name>A0A0S7BMK0_9CHLR</name>
<evidence type="ECO:0000313" key="2">
    <source>
        <dbReference type="Proteomes" id="UP000055060"/>
    </source>
</evidence>
<dbReference type="OrthoDB" id="9776951at2"/>
<dbReference type="Proteomes" id="UP000055060">
    <property type="component" value="Unassembled WGS sequence"/>
</dbReference>
<keyword evidence="2" id="KW-1185">Reference proteome</keyword>
<sequence length="568" mass="64275">MERTVPSTASEEIDLFLRTVYSLLRSTTDVQIRTLEEVHVAMNSLLHPNARKQSPDTSAFIYSLLRLPDCMPEVRLVVLGQSSAVFERSGYGNVESWQPISARARRRRCFFNGQDTLACFIASRSDIDDVIPSLTAYQVEWNKLHFLLQRADPGLLDCAQCPSDLDFPALAQAMEMSVDDLERMWVIWGERFNDLLHQIAQRRCSLRVRLLSGSLSEYWRATRMWWDPIELACPDLLERPVYFVSSNTHSMANLLSGYALQHENELVDYLSDSANSKLLDEWTAIQNGVNTHRENFLYYVLKKFQQSEIGRYAIEDQTRAERAVGMTRIPPVHALDIEAQVIELARLDPALLDPRLLDDGGEFLRKSNALILNIDYPLGLAAYNILNKVAEHSGTVVGVYVMGKSATLNGVLGDVMIPNVVQDEHSRNTYLFKNAFSAADVAPYLEFGTVLDNQKAVSVLGTFLQNARIMDVMYREGYTDIEMESGPYLSAVYEMYRPQRHPVNELVNLYGVPFDVGILHYVSDTPLSKGKNLGAGALSYFGMDSTYATTITILRRILQLERARLSDR</sequence>
<dbReference type="STRING" id="360412.LARV_03285"/>